<evidence type="ECO:0000313" key="2">
    <source>
        <dbReference type="EMBL" id="HEN16908.1"/>
    </source>
</evidence>
<dbReference type="EMBL" id="DSOK01000431">
    <property type="protein sequence ID" value="HEN16908.1"/>
    <property type="molecule type" value="Genomic_DNA"/>
</dbReference>
<protein>
    <submittedName>
        <fullName evidence="2">Uncharacterized protein</fullName>
    </submittedName>
</protein>
<sequence length="209" mass="23778">MHRTRLYLFLAATICSAWCQSAHALVFFGSIPPGTVKLGYGWPIEPELTALLETHRHVAGHFTDAPTWWDGHFTAEYLYQGREPQLQKLIDDLDRLVYPHVKIIVSEAEGMWDGNRLTGHKHSVAYDWSLTLSETKMRDPVKYKHDSQSVINLPIVVLRVYLGDRLDRNRLNLPQRLLETPHLPSGSQVINTDGPVDALHALARAARRD</sequence>
<reference evidence="2" key="1">
    <citation type="journal article" date="2020" name="mSystems">
        <title>Genome- and Community-Level Interaction Insights into Carbon Utilization and Element Cycling Functions of Hydrothermarchaeota in Hydrothermal Sediment.</title>
        <authorList>
            <person name="Zhou Z."/>
            <person name="Liu Y."/>
            <person name="Xu W."/>
            <person name="Pan J."/>
            <person name="Luo Z.H."/>
            <person name="Li M."/>
        </authorList>
    </citation>
    <scope>NUCLEOTIDE SEQUENCE [LARGE SCALE GENOMIC DNA]</scope>
    <source>
        <strain evidence="2">SpSt-339</strain>
    </source>
</reference>
<name>A0A7C2NXJ4_9PLAN</name>
<accession>A0A7C2NXJ4</accession>
<organism evidence="2">
    <name type="scientific">Schlesneria paludicola</name>
    <dbReference type="NCBI Taxonomy" id="360056"/>
    <lineage>
        <taxon>Bacteria</taxon>
        <taxon>Pseudomonadati</taxon>
        <taxon>Planctomycetota</taxon>
        <taxon>Planctomycetia</taxon>
        <taxon>Planctomycetales</taxon>
        <taxon>Planctomycetaceae</taxon>
        <taxon>Schlesneria</taxon>
    </lineage>
</organism>
<evidence type="ECO:0000256" key="1">
    <source>
        <dbReference type="SAM" id="SignalP"/>
    </source>
</evidence>
<gene>
    <name evidence="2" type="ORF">ENQ76_15720</name>
</gene>
<dbReference type="AlphaFoldDB" id="A0A7C2NXJ4"/>
<keyword evidence="1" id="KW-0732">Signal</keyword>
<proteinExistence type="predicted"/>
<feature type="chain" id="PRO_5027737065" evidence="1">
    <location>
        <begin position="25"/>
        <end position="209"/>
    </location>
</feature>
<feature type="signal peptide" evidence="1">
    <location>
        <begin position="1"/>
        <end position="24"/>
    </location>
</feature>
<comment type="caution">
    <text evidence="2">The sequence shown here is derived from an EMBL/GenBank/DDBJ whole genome shotgun (WGS) entry which is preliminary data.</text>
</comment>